<sequence length="133" mass="14355">MYDVYLQSPSLVQAGGIQFASNKSLLSLPYKLGPSNVDYAKVRMSSDGHIVAEVDYSNIDNPAVNSPLRFVSEPSIGVTERYGPPTGYVAYAPCWIAVAVRDKGVADGIVQLTGAPGAGPFYAARIFWILLQW</sequence>
<evidence type="ECO:0000313" key="1">
    <source>
        <dbReference type="EMBL" id="RKK74337.1"/>
    </source>
</evidence>
<accession>A0A420N200</accession>
<proteinExistence type="predicted"/>
<dbReference type="VEuPathDB" id="FungiDB:FOC1_g10005016"/>
<organism evidence="1 2">
    <name type="scientific">Fusarium oxysporum</name>
    <name type="common">Fusarium vascular wilt</name>
    <dbReference type="NCBI Taxonomy" id="5507"/>
    <lineage>
        <taxon>Eukaryota</taxon>
        <taxon>Fungi</taxon>
        <taxon>Dikarya</taxon>
        <taxon>Ascomycota</taxon>
        <taxon>Pezizomycotina</taxon>
        <taxon>Sordariomycetes</taxon>
        <taxon>Hypocreomycetidae</taxon>
        <taxon>Hypocreales</taxon>
        <taxon>Nectriaceae</taxon>
        <taxon>Fusarium</taxon>
        <taxon>Fusarium oxysporum species complex</taxon>
    </lineage>
</organism>
<dbReference type="VEuPathDB" id="FungiDB:FOC4_g10006273"/>
<dbReference type="VEuPathDB" id="FungiDB:HZS61_016162"/>
<name>A0A420N200_FUSOX</name>
<evidence type="ECO:0000313" key="2">
    <source>
        <dbReference type="Proteomes" id="UP000285084"/>
    </source>
</evidence>
<comment type="caution">
    <text evidence="1">The sequence shown here is derived from an EMBL/GenBank/DDBJ whole genome shotgun (WGS) entry which is preliminary data.</text>
</comment>
<dbReference type="EMBL" id="MRCX01000073">
    <property type="protein sequence ID" value="RKK74337.1"/>
    <property type="molecule type" value="Genomic_DNA"/>
</dbReference>
<protein>
    <submittedName>
        <fullName evidence="1">Uncharacterized protein</fullName>
    </submittedName>
</protein>
<reference evidence="1 2" key="1">
    <citation type="journal article" date="2018" name="Sci. Rep.">
        <title>Characterisation of pathogen-specific regions and novel effector candidates in Fusarium oxysporum f. sp. cepae.</title>
        <authorList>
            <person name="Armitage A.D."/>
            <person name="Taylor A."/>
            <person name="Sobczyk M.K."/>
            <person name="Baxter L."/>
            <person name="Greenfield B.P."/>
            <person name="Bates H.J."/>
            <person name="Wilson F."/>
            <person name="Jackson A.C."/>
            <person name="Ott S."/>
            <person name="Harrison R.J."/>
            <person name="Clarkson J.P."/>
        </authorList>
    </citation>
    <scope>NUCLEOTIDE SEQUENCE [LARGE SCALE GENOMIC DNA]</scope>
    <source>
        <strain evidence="1 2">Fo_A13</strain>
    </source>
</reference>
<dbReference type="Proteomes" id="UP000285084">
    <property type="component" value="Unassembled WGS sequence"/>
</dbReference>
<gene>
    <name evidence="1" type="ORF">BFJ69_g8617</name>
</gene>
<dbReference type="AlphaFoldDB" id="A0A420N200"/>
<dbReference type="VEuPathDB" id="FungiDB:FOIG_11402"/>